<evidence type="ECO:0000313" key="2">
    <source>
        <dbReference type="EMBL" id="EEE06684.1"/>
    </source>
</evidence>
<keyword evidence="1" id="KW-0472">Membrane</keyword>
<dbReference type="EMBL" id="ACFC01000005">
    <property type="protein sequence ID" value="EEE06684.1"/>
    <property type="molecule type" value="Genomic_DNA"/>
</dbReference>
<gene>
    <name evidence="2" type="ORF">BURMUCGD2_1383</name>
</gene>
<proteinExistence type="predicted"/>
<dbReference type="AlphaFoldDB" id="B9BPY9"/>
<keyword evidence="1" id="KW-1133">Transmembrane helix</keyword>
<reference evidence="2 3" key="1">
    <citation type="journal article" date="2012" name="J. Bacteriol.">
        <title>Draft Genome Sequence Determination for Cystic Fibrosis and Chronic Granulomatous Disease Burkholderia multivorans Isolates.</title>
        <authorList>
            <person name="Varga J.J."/>
            <person name="Losada L."/>
            <person name="Zelazny A.M."/>
            <person name="Brinkac L."/>
            <person name="Harkins D."/>
            <person name="Radune D."/>
            <person name="Hostetler J."/>
            <person name="Sampaio E.P."/>
            <person name="Ronning C.M."/>
            <person name="Nierman W.C."/>
            <person name="Greenberg D.E."/>
            <person name="Holland S.M."/>
            <person name="Goldberg J.B."/>
        </authorList>
    </citation>
    <scope>NUCLEOTIDE SEQUENCE [LARGE SCALE GENOMIC DNA]</scope>
    <source>
        <strain evidence="2 3">CGD2</strain>
    </source>
</reference>
<feature type="transmembrane region" description="Helical" evidence="1">
    <location>
        <begin position="21"/>
        <end position="42"/>
    </location>
</feature>
<evidence type="ECO:0000256" key="1">
    <source>
        <dbReference type="SAM" id="Phobius"/>
    </source>
</evidence>
<evidence type="ECO:0000313" key="3">
    <source>
        <dbReference type="Proteomes" id="UP000004535"/>
    </source>
</evidence>
<keyword evidence="1" id="KW-0812">Transmembrane</keyword>
<dbReference type="Proteomes" id="UP000004535">
    <property type="component" value="Unassembled WGS sequence"/>
</dbReference>
<protein>
    <submittedName>
        <fullName evidence="2">Uncharacterized protein</fullName>
    </submittedName>
</protein>
<name>B9BPY9_9BURK</name>
<sequence length="51" mass="5533">MLRPRAAPARTACAAQASRPSTAALLFYAKIELLFFIGPLYLPDASFAPHQ</sequence>
<organism evidence="2 3">
    <name type="scientific">Burkholderia multivorans CGD2</name>
    <dbReference type="NCBI Taxonomy" id="513052"/>
    <lineage>
        <taxon>Bacteria</taxon>
        <taxon>Pseudomonadati</taxon>
        <taxon>Pseudomonadota</taxon>
        <taxon>Betaproteobacteria</taxon>
        <taxon>Burkholderiales</taxon>
        <taxon>Burkholderiaceae</taxon>
        <taxon>Burkholderia</taxon>
        <taxon>Burkholderia cepacia complex</taxon>
    </lineage>
</organism>
<comment type="caution">
    <text evidence="2">The sequence shown here is derived from an EMBL/GenBank/DDBJ whole genome shotgun (WGS) entry which is preliminary data.</text>
</comment>
<accession>B9BPY9</accession>